<dbReference type="Proteomes" id="UP000235703">
    <property type="component" value="Unassembled WGS sequence"/>
</dbReference>
<evidence type="ECO:0000313" key="3">
    <source>
        <dbReference type="Proteomes" id="UP000235703"/>
    </source>
</evidence>
<feature type="domain" description="Transposase IS30-like HTH" evidence="1">
    <location>
        <begin position="11"/>
        <end position="53"/>
    </location>
</feature>
<evidence type="ECO:0000259" key="1">
    <source>
        <dbReference type="Pfam" id="PF13936"/>
    </source>
</evidence>
<proteinExistence type="predicted"/>
<dbReference type="Pfam" id="PF13936">
    <property type="entry name" value="HTH_38"/>
    <property type="match status" value="1"/>
</dbReference>
<keyword evidence="3" id="KW-1185">Reference proteome</keyword>
<dbReference type="Gene3D" id="1.10.10.60">
    <property type="entry name" value="Homeodomain-like"/>
    <property type="match status" value="1"/>
</dbReference>
<accession>A0A2N6PDW6</accession>
<dbReference type="OrthoDB" id="9803231at2"/>
<sequence length="109" mass="12136">MSPLTLSEPTGRYLSFEEREEIAILRAQGRGVRSIARTLGRDPGTISRELRRNAATRSGKLEYRATVAQWKAQEAAKRPKTAKLVANLRLRDYVQDRLSGKVTGPDGTP</sequence>
<dbReference type="EMBL" id="PNFZ01000017">
    <property type="protein sequence ID" value="PMB96877.1"/>
    <property type="molecule type" value="Genomic_DNA"/>
</dbReference>
<feature type="non-terminal residue" evidence="2">
    <location>
        <position position="109"/>
    </location>
</feature>
<dbReference type="InterPro" id="IPR009057">
    <property type="entry name" value="Homeodomain-like_sf"/>
</dbReference>
<dbReference type="PANTHER" id="PTHR10948">
    <property type="entry name" value="TRANSPOSASE"/>
    <property type="match status" value="1"/>
</dbReference>
<dbReference type="InterPro" id="IPR025246">
    <property type="entry name" value="IS30-like_HTH"/>
</dbReference>
<dbReference type="GO" id="GO:0005829">
    <property type="term" value="C:cytosol"/>
    <property type="evidence" value="ECO:0007669"/>
    <property type="project" value="TreeGrafter"/>
</dbReference>
<dbReference type="PANTHER" id="PTHR10948:SF23">
    <property type="entry name" value="TRANSPOSASE INSI FOR INSERTION SEQUENCE ELEMENT IS30A-RELATED"/>
    <property type="match status" value="1"/>
</dbReference>
<organism evidence="2 3">
    <name type="scientific">Brevibacterium luteolum</name>
    <dbReference type="NCBI Taxonomy" id="199591"/>
    <lineage>
        <taxon>Bacteria</taxon>
        <taxon>Bacillati</taxon>
        <taxon>Actinomycetota</taxon>
        <taxon>Actinomycetes</taxon>
        <taxon>Micrococcales</taxon>
        <taxon>Brevibacteriaceae</taxon>
        <taxon>Brevibacterium</taxon>
    </lineage>
</organism>
<name>A0A2N6PDW6_9MICO</name>
<reference evidence="2 3" key="1">
    <citation type="submission" date="2017-09" db="EMBL/GenBank/DDBJ databases">
        <title>Bacterial strain isolated from the female urinary microbiota.</title>
        <authorList>
            <person name="Thomas-White K."/>
            <person name="Kumar N."/>
            <person name="Forster S."/>
            <person name="Putonti C."/>
            <person name="Lawley T."/>
            <person name="Wolfe A.J."/>
        </authorList>
    </citation>
    <scope>NUCLEOTIDE SEQUENCE [LARGE SCALE GENOMIC DNA]</scope>
    <source>
        <strain evidence="2 3">UMB0680</strain>
    </source>
</reference>
<dbReference type="InterPro" id="IPR051917">
    <property type="entry name" value="Transposase-Integrase"/>
</dbReference>
<comment type="caution">
    <text evidence="2">The sequence shown here is derived from an EMBL/GenBank/DDBJ whole genome shotgun (WGS) entry which is preliminary data.</text>
</comment>
<protein>
    <submittedName>
        <fullName evidence="2">IS30 family transposase</fullName>
    </submittedName>
</protein>
<dbReference type="GO" id="GO:0032196">
    <property type="term" value="P:transposition"/>
    <property type="evidence" value="ECO:0007669"/>
    <property type="project" value="TreeGrafter"/>
</dbReference>
<evidence type="ECO:0000313" key="2">
    <source>
        <dbReference type="EMBL" id="PMB96877.1"/>
    </source>
</evidence>
<dbReference type="SUPFAM" id="SSF46689">
    <property type="entry name" value="Homeodomain-like"/>
    <property type="match status" value="1"/>
</dbReference>
<dbReference type="AlphaFoldDB" id="A0A2N6PDW6"/>
<gene>
    <name evidence="2" type="ORF">CJ198_14245</name>
</gene>
<dbReference type="GO" id="GO:0004803">
    <property type="term" value="F:transposase activity"/>
    <property type="evidence" value="ECO:0007669"/>
    <property type="project" value="TreeGrafter"/>
</dbReference>